<reference evidence="2" key="2">
    <citation type="submission" date="2012-10" db="EMBL/GenBank/DDBJ databases">
        <title>Improved high-quality draft of Thermaerobacter subterraneus C21, DSM 13965.</title>
        <authorList>
            <consortium name="DOE Joint Genome Institute"/>
            <person name="Eisen J."/>
            <person name="Huntemann M."/>
            <person name="Wei C.-L."/>
            <person name="Han J."/>
            <person name="Detter J.C."/>
            <person name="Han C."/>
            <person name="Tapia R."/>
            <person name="Chen A."/>
            <person name="Kyrpides N."/>
            <person name="Mavromatis K."/>
            <person name="Markowitz V."/>
            <person name="Szeto E."/>
            <person name="Ivanova N."/>
            <person name="Mikhailova N."/>
            <person name="Ovchinnikova G."/>
            <person name="Pagani I."/>
            <person name="Pati A."/>
            <person name="Goodwin L."/>
            <person name="Nordberg H.P."/>
            <person name="Cantor M.N."/>
            <person name="Hua S.X."/>
            <person name="Woyke T."/>
            <person name="Eisen J."/>
            <person name="Klenk H.-P."/>
        </authorList>
    </citation>
    <scope>NUCLEOTIDE SEQUENCE [LARGE SCALE GENOMIC DNA]</scope>
    <source>
        <strain evidence="2">DSM 13965</strain>
    </source>
</reference>
<organism evidence="2 3">
    <name type="scientific">Thermaerobacter subterraneus DSM 13965</name>
    <dbReference type="NCBI Taxonomy" id="867903"/>
    <lineage>
        <taxon>Bacteria</taxon>
        <taxon>Bacillati</taxon>
        <taxon>Bacillota</taxon>
        <taxon>Clostridia</taxon>
        <taxon>Eubacteriales</taxon>
        <taxon>Clostridiales Family XVII. Incertae Sedis</taxon>
        <taxon>Thermaerobacter</taxon>
    </lineage>
</organism>
<evidence type="ECO:0000313" key="3">
    <source>
        <dbReference type="Proteomes" id="UP000005710"/>
    </source>
</evidence>
<dbReference type="PANTHER" id="PTHR47708:SF2">
    <property type="entry name" value="SI:CH73-132F6.5"/>
    <property type="match status" value="1"/>
</dbReference>
<dbReference type="InterPro" id="IPR010839">
    <property type="entry name" value="AtuA_N"/>
</dbReference>
<dbReference type="AlphaFoldDB" id="K6Q244"/>
<dbReference type="EMBL" id="AENY02000002">
    <property type="protein sequence ID" value="EKP95268.1"/>
    <property type="molecule type" value="Genomic_DNA"/>
</dbReference>
<comment type="caution">
    <text evidence="2">The sequence shown here is derived from an EMBL/GenBank/DDBJ whole genome shotgun (WGS) entry which is preliminary data.</text>
</comment>
<reference evidence="2" key="1">
    <citation type="submission" date="2010-10" db="EMBL/GenBank/DDBJ databases">
        <authorList>
            <consortium name="US DOE Joint Genome Institute (JGI-PGF)"/>
            <person name="Lucas S."/>
            <person name="Copeland A."/>
            <person name="Lapidus A."/>
            <person name="Bruce D."/>
            <person name="Goodwin L."/>
            <person name="Pitluck S."/>
            <person name="Kyrpides N."/>
            <person name="Mavromatis K."/>
            <person name="Detter J.C."/>
            <person name="Han C."/>
            <person name="Land M."/>
            <person name="Hauser L."/>
            <person name="Markowitz V."/>
            <person name="Cheng J.-F."/>
            <person name="Hugenholtz P."/>
            <person name="Woyke T."/>
            <person name="Wu D."/>
            <person name="Pukall R."/>
            <person name="Wahrenburg C."/>
            <person name="Brambilla E."/>
            <person name="Klenk H.-P."/>
            <person name="Eisen J.A."/>
        </authorList>
    </citation>
    <scope>NUCLEOTIDE SEQUENCE [LARGE SCALE GENOMIC DNA]</scope>
    <source>
        <strain evidence="2">DSM 13965</strain>
    </source>
</reference>
<dbReference type="RefSeq" id="WP_006903279.1">
    <property type="nucleotide sequence ID" value="NZ_JH976535.1"/>
</dbReference>
<protein>
    <recommendedName>
        <fullName evidence="1">Acyclic terpene utilisation N-terminal domain-containing protein</fullName>
    </recommendedName>
</protein>
<evidence type="ECO:0000313" key="2">
    <source>
        <dbReference type="EMBL" id="EKP95268.1"/>
    </source>
</evidence>
<name>K6Q244_9FIRM</name>
<keyword evidence="3" id="KW-1185">Reference proteome</keyword>
<dbReference type="HOGENOM" id="CLU_012617_1_1_9"/>
<dbReference type="Pfam" id="PF07287">
    <property type="entry name" value="AtuA"/>
    <property type="match status" value="1"/>
</dbReference>
<dbReference type="eggNOG" id="COG3185">
    <property type="taxonomic scope" value="Bacteria"/>
</dbReference>
<evidence type="ECO:0000259" key="1">
    <source>
        <dbReference type="Pfam" id="PF07287"/>
    </source>
</evidence>
<feature type="domain" description="Acyclic terpene utilisation N-terminal" evidence="1">
    <location>
        <begin position="6"/>
        <end position="450"/>
    </location>
</feature>
<dbReference type="STRING" id="867903.ThesuDRAFT_01012"/>
<dbReference type="Proteomes" id="UP000005710">
    <property type="component" value="Unassembled WGS sequence"/>
</dbReference>
<gene>
    <name evidence="2" type="ORF">ThesuDRAFT_01012</name>
</gene>
<sequence length="463" mass="50076">MAARTVRIGAGLGFYGDLPFAAADAVRVGDIQYLCCDHLAELTMAILHKDRQRDPGAGYTRDIGLLCQAVLPAAMARGVRLISNAGGLNPYGAAREVLQVAARLGLHDLKVAVVTGDDVLDRLDLFRQEGAPLEPLDGGPPYEEVRPRLLFASAYLGAEPVVRALATGAHVVITGRVADASLFLAPLVYEFGWRWDDWDRLAVGVVAGHISECSAQATGGNFSGPWWEVPDMDRIGYPIAEVDEGGGLVITKPDGTGGLVTPDTVKEQLYYEVHDPARYVNPDVTADFSQIELVQEGPDRVRVSGIRGGPRPEVLKVTAGYDDGWLGQAVIGYSWPDALEKAQAAERIIRRQMARAGLNPEAIHVEYLGVNALHGPLAPIPDEPNEVYLRFAIRTRTREEAERLARLFPPLALNGPPYIGGALPGLGRSRQLLGIWSTTVPREWVEQAVRVEVLGLDALERAG</sequence>
<dbReference type="PANTHER" id="PTHR47708">
    <property type="match status" value="1"/>
</dbReference>
<proteinExistence type="predicted"/>
<accession>K6Q244</accession>
<dbReference type="OrthoDB" id="9763456at2"/>